<dbReference type="GO" id="GO:0006310">
    <property type="term" value="P:DNA recombination"/>
    <property type="evidence" value="ECO:0007669"/>
    <property type="project" value="UniProtKB-KW"/>
</dbReference>
<proteinExistence type="predicted"/>
<organism evidence="2 3">
    <name type="scientific">Zophobas morio</name>
    <dbReference type="NCBI Taxonomy" id="2755281"/>
    <lineage>
        <taxon>Eukaryota</taxon>
        <taxon>Metazoa</taxon>
        <taxon>Ecdysozoa</taxon>
        <taxon>Arthropoda</taxon>
        <taxon>Hexapoda</taxon>
        <taxon>Insecta</taxon>
        <taxon>Pterygota</taxon>
        <taxon>Neoptera</taxon>
        <taxon>Endopterygota</taxon>
        <taxon>Coleoptera</taxon>
        <taxon>Polyphaga</taxon>
        <taxon>Cucujiformia</taxon>
        <taxon>Tenebrionidae</taxon>
        <taxon>Zophobas</taxon>
    </lineage>
</organism>
<keyword evidence="1" id="KW-0233">DNA recombination</keyword>
<keyword evidence="3" id="KW-1185">Reference proteome</keyword>
<dbReference type="InterPro" id="IPR011010">
    <property type="entry name" value="DNA_brk_join_enz"/>
</dbReference>
<dbReference type="SUPFAM" id="SSF56349">
    <property type="entry name" value="DNA breaking-rejoining enzymes"/>
    <property type="match status" value="1"/>
</dbReference>
<comment type="caution">
    <text evidence="2">The sequence shown here is derived from an EMBL/GenBank/DDBJ whole genome shotgun (WGS) entry which is preliminary data.</text>
</comment>
<evidence type="ECO:0000313" key="2">
    <source>
        <dbReference type="EMBL" id="KAJ3665816.1"/>
    </source>
</evidence>
<dbReference type="InterPro" id="IPR013762">
    <property type="entry name" value="Integrase-like_cat_sf"/>
</dbReference>
<dbReference type="GO" id="GO:0003677">
    <property type="term" value="F:DNA binding"/>
    <property type="evidence" value="ECO:0007669"/>
    <property type="project" value="InterPro"/>
</dbReference>
<evidence type="ECO:0000256" key="1">
    <source>
        <dbReference type="ARBA" id="ARBA00023172"/>
    </source>
</evidence>
<dbReference type="GO" id="GO:0015074">
    <property type="term" value="P:DNA integration"/>
    <property type="evidence" value="ECO:0007669"/>
    <property type="project" value="InterPro"/>
</dbReference>
<dbReference type="AlphaFoldDB" id="A0AA38J4Z9"/>
<protein>
    <submittedName>
        <fullName evidence="2">Uncharacterized protein</fullName>
    </submittedName>
</protein>
<dbReference type="Gene3D" id="1.10.443.10">
    <property type="entry name" value="Intergrase catalytic core"/>
    <property type="match status" value="1"/>
</dbReference>
<gene>
    <name evidence="2" type="ORF">Zmor_001287</name>
</gene>
<dbReference type="EMBL" id="JALNTZ010000001">
    <property type="protein sequence ID" value="KAJ3665816.1"/>
    <property type="molecule type" value="Genomic_DNA"/>
</dbReference>
<sequence length="142" mass="16151">MQNPAHIITEKAKEIALDLLPAKRKKMLNYLDEKSQEVKPSTLWSKYSMIKAVLSVKENIEINRVIAFLKRNSVGYEPTKSKVLTRQEIDTFLTNADDMKYEIYINKGHCFRRSSASLAADSDVDLISLKRLGGWKSSSVAE</sequence>
<name>A0AA38J4Z9_9CUCU</name>
<evidence type="ECO:0000313" key="3">
    <source>
        <dbReference type="Proteomes" id="UP001168821"/>
    </source>
</evidence>
<reference evidence="2" key="1">
    <citation type="journal article" date="2023" name="G3 (Bethesda)">
        <title>Whole genome assemblies of Zophobas morio and Tenebrio molitor.</title>
        <authorList>
            <person name="Kaur S."/>
            <person name="Stinson S.A."/>
            <person name="diCenzo G.C."/>
        </authorList>
    </citation>
    <scope>NUCLEOTIDE SEQUENCE</scope>
    <source>
        <strain evidence="2">QUZm001</strain>
    </source>
</reference>
<dbReference type="Proteomes" id="UP001168821">
    <property type="component" value="Unassembled WGS sequence"/>
</dbReference>
<accession>A0AA38J4Z9</accession>